<feature type="region of interest" description="Disordered" evidence="1">
    <location>
        <begin position="1"/>
        <end position="82"/>
    </location>
</feature>
<feature type="compositionally biased region" description="Polar residues" evidence="1">
    <location>
        <begin position="13"/>
        <end position="30"/>
    </location>
</feature>
<name>A0ABQ9XMI4_9EUKA</name>
<dbReference type="Proteomes" id="UP001281761">
    <property type="component" value="Unassembled WGS sequence"/>
</dbReference>
<proteinExistence type="predicted"/>
<evidence type="ECO:0000313" key="3">
    <source>
        <dbReference type="Proteomes" id="UP001281761"/>
    </source>
</evidence>
<dbReference type="EMBL" id="JARBJD010000100">
    <property type="protein sequence ID" value="KAK2952724.1"/>
    <property type="molecule type" value="Genomic_DNA"/>
</dbReference>
<feature type="compositionally biased region" description="Polar residues" evidence="1">
    <location>
        <begin position="39"/>
        <end position="49"/>
    </location>
</feature>
<evidence type="ECO:0000313" key="2">
    <source>
        <dbReference type="EMBL" id="KAK2952724.1"/>
    </source>
</evidence>
<reference evidence="2 3" key="1">
    <citation type="journal article" date="2022" name="bioRxiv">
        <title>Genomics of Preaxostyla Flagellates Illuminates Evolutionary Transitions and the Path Towards Mitochondrial Loss.</title>
        <authorList>
            <person name="Novak L.V.F."/>
            <person name="Treitli S.C."/>
            <person name="Pyrih J."/>
            <person name="Halakuc P."/>
            <person name="Pipaliya S.V."/>
            <person name="Vacek V."/>
            <person name="Brzon O."/>
            <person name="Soukal P."/>
            <person name="Eme L."/>
            <person name="Dacks J.B."/>
            <person name="Karnkowska A."/>
            <person name="Elias M."/>
            <person name="Hampl V."/>
        </authorList>
    </citation>
    <scope>NUCLEOTIDE SEQUENCE [LARGE SCALE GENOMIC DNA]</scope>
    <source>
        <strain evidence="2">NAU3</strain>
        <tissue evidence="2">Gut</tissue>
    </source>
</reference>
<organism evidence="2 3">
    <name type="scientific">Blattamonas nauphoetae</name>
    <dbReference type="NCBI Taxonomy" id="2049346"/>
    <lineage>
        <taxon>Eukaryota</taxon>
        <taxon>Metamonada</taxon>
        <taxon>Preaxostyla</taxon>
        <taxon>Oxymonadida</taxon>
        <taxon>Blattamonas</taxon>
    </lineage>
</organism>
<accession>A0ABQ9XMI4</accession>
<evidence type="ECO:0000256" key="1">
    <source>
        <dbReference type="SAM" id="MobiDB-lite"/>
    </source>
</evidence>
<feature type="compositionally biased region" description="Basic and acidic residues" evidence="1">
    <location>
        <begin position="1"/>
        <end position="12"/>
    </location>
</feature>
<feature type="compositionally biased region" description="Low complexity" evidence="1">
    <location>
        <begin position="54"/>
        <end position="67"/>
    </location>
</feature>
<sequence length="123" mass="12957">MTKRNEDKRKVSSETLSIPQHQVNGQTPNCVRNRLSVIIATQQHPSTQPAIHHPIPSSPTLPQQPTSSHPPPSSSSTRPVSSLSIAISSSVSAVGSCSAVDSTATPVLPAVLQSSDSIDTWSE</sequence>
<keyword evidence="3" id="KW-1185">Reference proteome</keyword>
<comment type="caution">
    <text evidence="2">The sequence shown here is derived from an EMBL/GenBank/DDBJ whole genome shotgun (WGS) entry which is preliminary data.</text>
</comment>
<gene>
    <name evidence="2" type="ORF">BLNAU_12373</name>
</gene>
<protein>
    <submittedName>
        <fullName evidence="2">Uncharacterized protein</fullName>
    </submittedName>
</protein>